<dbReference type="SUPFAM" id="SSF103473">
    <property type="entry name" value="MFS general substrate transporter"/>
    <property type="match status" value="1"/>
</dbReference>
<dbReference type="OrthoDB" id="2985014at2759"/>
<evidence type="ECO:0000256" key="4">
    <source>
        <dbReference type="ARBA" id="ARBA00022989"/>
    </source>
</evidence>
<dbReference type="GO" id="GO:0016020">
    <property type="term" value="C:membrane"/>
    <property type="evidence" value="ECO:0000318"/>
    <property type="project" value="GO_Central"/>
</dbReference>
<proteinExistence type="predicted"/>
<feature type="transmembrane region" description="Helical" evidence="6">
    <location>
        <begin position="56"/>
        <end position="77"/>
    </location>
</feature>
<gene>
    <name evidence="7" type="ORF">ANIA_08352</name>
</gene>
<evidence type="ECO:0000256" key="5">
    <source>
        <dbReference type="ARBA" id="ARBA00023136"/>
    </source>
</evidence>
<dbReference type="AlphaFoldDB" id="Q5ATM8"/>
<accession>C8VE45</accession>
<dbReference type="InParanoid" id="Q5ATM8"/>
<dbReference type="PANTHER" id="PTHR43791">
    <property type="entry name" value="PERMEASE-RELATED"/>
    <property type="match status" value="1"/>
</dbReference>
<keyword evidence="5 6" id="KW-0472">Membrane</keyword>
<organism evidence="7 8">
    <name type="scientific">Emericella nidulans (strain FGSC A4 / ATCC 38163 / CBS 112.46 / NRRL 194 / M139)</name>
    <name type="common">Aspergillus nidulans</name>
    <dbReference type="NCBI Taxonomy" id="227321"/>
    <lineage>
        <taxon>Eukaryota</taxon>
        <taxon>Fungi</taxon>
        <taxon>Dikarya</taxon>
        <taxon>Ascomycota</taxon>
        <taxon>Pezizomycotina</taxon>
        <taxon>Eurotiomycetes</taxon>
        <taxon>Eurotiomycetidae</taxon>
        <taxon>Eurotiales</taxon>
        <taxon>Aspergillaceae</taxon>
        <taxon>Aspergillus</taxon>
        <taxon>Aspergillus subgen. Nidulantes</taxon>
    </lineage>
</organism>
<dbReference type="EMBL" id="BN001305">
    <property type="protein sequence ID" value="CBF80365.1"/>
    <property type="molecule type" value="Genomic_DNA"/>
</dbReference>
<protein>
    <submittedName>
        <fullName evidence="7">Uncharacterized protein</fullName>
    </submittedName>
</protein>
<keyword evidence="2" id="KW-0813">Transport</keyword>
<feature type="transmembrane region" description="Helical" evidence="6">
    <location>
        <begin position="190"/>
        <end position="210"/>
    </location>
</feature>
<dbReference type="KEGG" id="ani:ANIA_08352"/>
<dbReference type="STRING" id="227321.Q5ATM8"/>
<name>Q5ATM8_EMENI</name>
<evidence type="ECO:0000256" key="1">
    <source>
        <dbReference type="ARBA" id="ARBA00004141"/>
    </source>
</evidence>
<evidence type="ECO:0000256" key="3">
    <source>
        <dbReference type="ARBA" id="ARBA00022692"/>
    </source>
</evidence>
<dbReference type="HOGENOM" id="CLU_1069690_0_0_1"/>
<evidence type="ECO:0000313" key="7">
    <source>
        <dbReference type="EMBL" id="CBF80365.1"/>
    </source>
</evidence>
<reference evidence="8" key="1">
    <citation type="journal article" date="2005" name="Nature">
        <title>Sequencing of Aspergillus nidulans and comparative analysis with A. fumigatus and A. oryzae.</title>
        <authorList>
            <person name="Galagan J.E."/>
            <person name="Calvo S.E."/>
            <person name="Cuomo C."/>
            <person name="Ma L.J."/>
            <person name="Wortman J.R."/>
            <person name="Batzoglou S."/>
            <person name="Lee S.I."/>
            <person name="Basturkmen M."/>
            <person name="Spevak C.C."/>
            <person name="Clutterbuck J."/>
            <person name="Kapitonov V."/>
            <person name="Jurka J."/>
            <person name="Scazzocchio C."/>
            <person name="Farman M."/>
            <person name="Butler J."/>
            <person name="Purcell S."/>
            <person name="Harris S."/>
            <person name="Braus G.H."/>
            <person name="Draht O."/>
            <person name="Busch S."/>
            <person name="D'Enfert C."/>
            <person name="Bouchier C."/>
            <person name="Goldman G.H."/>
            <person name="Bell-Pedersen D."/>
            <person name="Griffiths-Jones S."/>
            <person name="Doonan J.H."/>
            <person name="Yu J."/>
            <person name="Vienken K."/>
            <person name="Pain A."/>
            <person name="Freitag M."/>
            <person name="Selker E.U."/>
            <person name="Archer D.B."/>
            <person name="Penalva M.A."/>
            <person name="Oakley B.R."/>
            <person name="Momany M."/>
            <person name="Tanaka T."/>
            <person name="Kumagai T."/>
            <person name="Asai K."/>
            <person name="Machida M."/>
            <person name="Nierman W.C."/>
            <person name="Denning D.W."/>
            <person name="Caddick M."/>
            <person name="Hynes M."/>
            <person name="Paoletti M."/>
            <person name="Fischer R."/>
            <person name="Miller B."/>
            <person name="Dyer P."/>
            <person name="Sachs M.S."/>
            <person name="Osmani S.A."/>
            <person name="Birren B.W."/>
        </authorList>
    </citation>
    <scope>NUCLEOTIDE SEQUENCE [LARGE SCALE GENOMIC DNA]</scope>
    <source>
        <strain evidence="8">FGSC A4 / ATCC 38163 / CBS 112.46 / NRRL 194 / M139</strain>
    </source>
</reference>
<evidence type="ECO:0000313" key="8">
    <source>
        <dbReference type="Proteomes" id="UP000000560"/>
    </source>
</evidence>
<dbReference type="eggNOG" id="KOG2533">
    <property type="taxonomic scope" value="Eukaryota"/>
</dbReference>
<comment type="subcellular location">
    <subcellularLocation>
        <location evidence="1">Membrane</location>
        <topology evidence="1">Multi-pass membrane protein</topology>
    </subcellularLocation>
</comment>
<keyword evidence="3 6" id="KW-0812">Transmembrane</keyword>
<dbReference type="InterPro" id="IPR036259">
    <property type="entry name" value="MFS_trans_sf"/>
</dbReference>
<feature type="transmembrane region" description="Helical" evidence="6">
    <location>
        <begin position="157"/>
        <end position="178"/>
    </location>
</feature>
<evidence type="ECO:0000256" key="6">
    <source>
        <dbReference type="SAM" id="Phobius"/>
    </source>
</evidence>
<dbReference type="Proteomes" id="UP000000560">
    <property type="component" value="Chromosome V"/>
</dbReference>
<evidence type="ECO:0000256" key="2">
    <source>
        <dbReference type="ARBA" id="ARBA00022448"/>
    </source>
</evidence>
<reference evidence="8" key="2">
    <citation type="journal article" date="2009" name="Fungal Genet. Biol.">
        <title>The 2008 update of the Aspergillus nidulans genome annotation: a community effort.</title>
        <authorList>
            <person name="Wortman J.R."/>
            <person name="Gilsenan J.M."/>
            <person name="Joardar V."/>
            <person name="Deegan J."/>
            <person name="Clutterbuck J."/>
            <person name="Andersen M.R."/>
            <person name="Archer D."/>
            <person name="Bencina M."/>
            <person name="Braus G."/>
            <person name="Coutinho P."/>
            <person name="von Dohren H."/>
            <person name="Doonan J."/>
            <person name="Driessen A.J."/>
            <person name="Durek P."/>
            <person name="Espeso E."/>
            <person name="Fekete E."/>
            <person name="Flipphi M."/>
            <person name="Estrada C.G."/>
            <person name="Geysens S."/>
            <person name="Goldman G."/>
            <person name="de Groot P.W."/>
            <person name="Hansen K."/>
            <person name="Harris S.D."/>
            <person name="Heinekamp T."/>
            <person name="Helmstaedt K."/>
            <person name="Henrissat B."/>
            <person name="Hofmann G."/>
            <person name="Homan T."/>
            <person name="Horio T."/>
            <person name="Horiuchi H."/>
            <person name="James S."/>
            <person name="Jones M."/>
            <person name="Karaffa L."/>
            <person name="Karanyi Z."/>
            <person name="Kato M."/>
            <person name="Keller N."/>
            <person name="Kelly D.E."/>
            <person name="Kiel J.A."/>
            <person name="Kim J.M."/>
            <person name="van der Klei I.J."/>
            <person name="Klis F.M."/>
            <person name="Kovalchuk A."/>
            <person name="Krasevec N."/>
            <person name="Kubicek C.P."/>
            <person name="Liu B."/>
            <person name="Maccabe A."/>
            <person name="Meyer V."/>
            <person name="Mirabito P."/>
            <person name="Miskei M."/>
            <person name="Mos M."/>
            <person name="Mullins J."/>
            <person name="Nelson D.R."/>
            <person name="Nielsen J."/>
            <person name="Oakley B.R."/>
            <person name="Osmani S.A."/>
            <person name="Pakula T."/>
            <person name="Paszewski A."/>
            <person name="Paulsen I."/>
            <person name="Pilsyk S."/>
            <person name="Pocsi I."/>
            <person name="Punt P.J."/>
            <person name="Ram A.F."/>
            <person name="Ren Q."/>
            <person name="Robellet X."/>
            <person name="Robson G."/>
            <person name="Seiboth B."/>
            <person name="van Solingen P."/>
            <person name="Specht T."/>
            <person name="Sun J."/>
            <person name="Taheri-Talesh N."/>
            <person name="Takeshita N."/>
            <person name="Ussery D."/>
            <person name="vanKuyk P.A."/>
            <person name="Visser H."/>
            <person name="van de Vondervoort P.J."/>
            <person name="de Vries R.P."/>
            <person name="Walton J."/>
            <person name="Xiang X."/>
            <person name="Xiong Y."/>
            <person name="Zeng A.P."/>
            <person name="Brandt B.W."/>
            <person name="Cornell M.J."/>
            <person name="van den Hondel C.A."/>
            <person name="Visser J."/>
            <person name="Oliver S.G."/>
            <person name="Turner G."/>
        </authorList>
    </citation>
    <scope>GENOME REANNOTATION</scope>
    <source>
        <strain evidence="8">FGSC A4 / ATCC 38163 / CBS 112.46 / NRRL 194 / M139</strain>
    </source>
</reference>
<accession>Q5ATM8</accession>
<sequence length="260" mass="28275">MTGTQNHEFDHWRHPDGGQWHLWSPVHHRDDGLLVAYFVFEAPSNLALKSFHPHRWLGFLVIAFGALCTGIGFTHTFTEMAVLRFFLGAAEAGVFPGSSHTESGISTVIKAWKAGDGSLYSKESLATVKKGEHLLIYPSEDKLNWNDAKDALCSARYLFLVVATTCVFAGPPSLNAWVGDNVRNTTASSLTIALNIAFSGPGQIIGVWIYRAQDAPAYRLGHAADAVTSAIAAGLALTLTVHYRRTNKKIKGTGDPLWVA</sequence>
<dbReference type="PANTHER" id="PTHR43791:SF49">
    <property type="entry name" value="TRANSPORTER, PUTATIVE (AFU_ORTHOLOGUE AFUA_4G04250)-RELATED"/>
    <property type="match status" value="1"/>
</dbReference>
<dbReference type="GeneID" id="2868809"/>
<dbReference type="Gene3D" id="1.20.1250.20">
    <property type="entry name" value="MFS general substrate transporter like domains"/>
    <property type="match status" value="1"/>
</dbReference>
<dbReference type="GO" id="GO:0022857">
    <property type="term" value="F:transmembrane transporter activity"/>
    <property type="evidence" value="ECO:0000318"/>
    <property type="project" value="GO_Central"/>
</dbReference>
<keyword evidence="4 6" id="KW-1133">Transmembrane helix</keyword>
<keyword evidence="8" id="KW-1185">Reference proteome</keyword>
<dbReference type="OMA" id="GTQNHEF"/>
<dbReference type="RefSeq" id="XP_681621.1">
    <property type="nucleotide sequence ID" value="XM_676529.1"/>
</dbReference>
<feature type="transmembrane region" description="Helical" evidence="6">
    <location>
        <begin position="222"/>
        <end position="241"/>
    </location>
</feature>